<evidence type="ECO:0000313" key="2">
    <source>
        <dbReference type="EMBL" id="MDF0716835.1"/>
    </source>
</evidence>
<dbReference type="CDD" id="cd00038">
    <property type="entry name" value="CAP_ED"/>
    <property type="match status" value="1"/>
</dbReference>
<dbReference type="SUPFAM" id="SSF51206">
    <property type="entry name" value="cAMP-binding domain-like"/>
    <property type="match status" value="1"/>
</dbReference>
<organism evidence="2 3">
    <name type="scientific">Flagellimonas yonaguniensis</name>
    <dbReference type="NCBI Taxonomy" id="3031325"/>
    <lineage>
        <taxon>Bacteria</taxon>
        <taxon>Pseudomonadati</taxon>
        <taxon>Bacteroidota</taxon>
        <taxon>Flavobacteriia</taxon>
        <taxon>Flavobacteriales</taxon>
        <taxon>Flavobacteriaceae</taxon>
        <taxon>Flagellimonas</taxon>
    </lineage>
</organism>
<dbReference type="Gene3D" id="2.60.120.10">
    <property type="entry name" value="Jelly Rolls"/>
    <property type="match status" value="1"/>
</dbReference>
<proteinExistence type="predicted"/>
<dbReference type="InterPro" id="IPR000595">
    <property type="entry name" value="cNMP-bd_dom"/>
</dbReference>
<dbReference type="Pfam" id="PF00027">
    <property type="entry name" value="cNMP_binding"/>
    <property type="match status" value="1"/>
</dbReference>
<comment type="caution">
    <text evidence="2">The sequence shown here is derived from an EMBL/GenBank/DDBJ whole genome shotgun (WGS) entry which is preliminary data.</text>
</comment>
<name>A0ABT5Y073_9FLAO</name>
<protein>
    <submittedName>
        <fullName evidence="2">Crp/Fnr family transcriptional regulator</fullName>
    </submittedName>
</protein>
<dbReference type="Proteomes" id="UP001221366">
    <property type="component" value="Unassembled WGS sequence"/>
</dbReference>
<evidence type="ECO:0000313" key="3">
    <source>
        <dbReference type="Proteomes" id="UP001221366"/>
    </source>
</evidence>
<dbReference type="InterPro" id="IPR014710">
    <property type="entry name" value="RmlC-like_jellyroll"/>
</dbReference>
<dbReference type="PROSITE" id="PS50042">
    <property type="entry name" value="CNMP_BINDING_3"/>
    <property type="match status" value="1"/>
</dbReference>
<feature type="domain" description="Cyclic nucleotide-binding" evidence="1">
    <location>
        <begin position="12"/>
        <end position="116"/>
    </location>
</feature>
<sequence>MDSSALTQIIGTLVDLDPSASLALDAICEPLSYKKGDFLFKAGKIPHHAAFMVSGVARAFYLNNKGSEYNKTFFLKNSFPMPLTALITKKPNKINCQALTDCEVILFDFSEFKSLFQTYPLLKDFYIKAIEGEWIKKEQHDIAMVTNDATTNYNIFLETFPGLDQLIPQYHIASYLGITPIQLSRIRASLFK</sequence>
<accession>A0ABT5Y073</accession>
<dbReference type="RefSeq" id="WP_275616010.1">
    <property type="nucleotide sequence ID" value="NZ_JARFVB010000006.1"/>
</dbReference>
<reference evidence="2 3" key="1">
    <citation type="submission" date="2023-03" db="EMBL/GenBank/DDBJ databases">
        <title>Muricauda XX sp. nov. and Muricauda XXX sp. nov., two novel species isolated from Okinawa Trough.</title>
        <authorList>
            <person name="Cao W."/>
            <person name="Deng X."/>
        </authorList>
    </citation>
    <scope>NUCLEOTIDE SEQUENCE [LARGE SCALE GENOMIC DNA]</scope>
    <source>
        <strain evidence="2 3">334s03</strain>
    </source>
</reference>
<evidence type="ECO:0000259" key="1">
    <source>
        <dbReference type="PROSITE" id="PS50042"/>
    </source>
</evidence>
<gene>
    <name evidence="2" type="ORF">PY092_11795</name>
</gene>
<keyword evidence="3" id="KW-1185">Reference proteome</keyword>
<dbReference type="InterPro" id="IPR018490">
    <property type="entry name" value="cNMP-bd_dom_sf"/>
</dbReference>
<dbReference type="EMBL" id="JARFVB010000006">
    <property type="protein sequence ID" value="MDF0716835.1"/>
    <property type="molecule type" value="Genomic_DNA"/>
</dbReference>